<dbReference type="InterPro" id="IPR011765">
    <property type="entry name" value="Pept_M16_N"/>
</dbReference>
<sequence>MEVKRVSFRWLVLLIAVCSGQLWAGPDIQSWQTSKGARVLYVAAPELPMVDLRVVFDAGSARDKVAGVAYLTSALLEEGAGEWSADQIAQRLDSVGSEMSVSAHRDMAWLSVRSLTEKKALTTTMDTVSQVLGAPRFEVEALERNRKAMLTSLSHDEQSPGTVAQKAFMKALFREHPYASHIEGDKASLALITRKDVQTHYQRFYVARNAVVAIVGAVDRQEAERLAELVTGGLQAGERAPELPAVKALEAEIKQAIPFPSSQSHILMGQPGIYRGDPDYFILYVGNHILGGSGLVSLLSEEVREKRGLSYSVYSYFSPMRRSGPFLIGAQTQNAKSQEALAVIRETLAKFVEQGPTEAELTAAKQNITGGFPLRIASNSKILEYLAMLGFYDLPLDYLNVFVDNINSVTREQIREAFQRRIQPDSLITVVVGNEQKPVN</sequence>
<name>A0A557S0M6_9GAMM</name>
<accession>A0A557S0M6</accession>
<proteinExistence type="predicted"/>
<dbReference type="Gene3D" id="3.30.830.10">
    <property type="entry name" value="Metalloenzyme, LuxS/M16 peptidase-like"/>
    <property type="match status" value="2"/>
</dbReference>
<dbReference type="InterPro" id="IPR007863">
    <property type="entry name" value="Peptidase_M16_C"/>
</dbReference>
<dbReference type="PANTHER" id="PTHR11851:SF224">
    <property type="entry name" value="PROCESSING PROTEASE"/>
    <property type="match status" value="1"/>
</dbReference>
<dbReference type="EMBL" id="VMNH01000023">
    <property type="protein sequence ID" value="TVO70982.1"/>
    <property type="molecule type" value="Genomic_DNA"/>
</dbReference>
<dbReference type="Pfam" id="PF05193">
    <property type="entry name" value="Peptidase_M16_C"/>
    <property type="match status" value="1"/>
</dbReference>
<feature type="domain" description="Peptidase M16 C-terminal" evidence="2">
    <location>
        <begin position="192"/>
        <end position="367"/>
    </location>
</feature>
<dbReference type="RefSeq" id="WP_144360119.1">
    <property type="nucleotide sequence ID" value="NZ_VMNH01000023.1"/>
</dbReference>
<dbReference type="SUPFAM" id="SSF63411">
    <property type="entry name" value="LuxS/MPP-like metallohydrolase"/>
    <property type="match status" value="2"/>
</dbReference>
<dbReference type="Pfam" id="PF00675">
    <property type="entry name" value="Peptidase_M16"/>
    <property type="match status" value="1"/>
</dbReference>
<protein>
    <submittedName>
        <fullName evidence="3">Insulinase family protein</fullName>
    </submittedName>
</protein>
<dbReference type="GO" id="GO:0046872">
    <property type="term" value="F:metal ion binding"/>
    <property type="evidence" value="ECO:0007669"/>
    <property type="project" value="InterPro"/>
</dbReference>
<comment type="caution">
    <text evidence="3">The sequence shown here is derived from an EMBL/GenBank/DDBJ whole genome shotgun (WGS) entry which is preliminary data.</text>
</comment>
<dbReference type="AlphaFoldDB" id="A0A557S0M6"/>
<organism evidence="3 4">
    <name type="scientific">Sedimenticola selenatireducens</name>
    <dbReference type="NCBI Taxonomy" id="191960"/>
    <lineage>
        <taxon>Bacteria</taxon>
        <taxon>Pseudomonadati</taxon>
        <taxon>Pseudomonadota</taxon>
        <taxon>Gammaproteobacteria</taxon>
        <taxon>Chromatiales</taxon>
        <taxon>Sedimenticolaceae</taxon>
        <taxon>Sedimenticola</taxon>
    </lineage>
</organism>
<evidence type="ECO:0000313" key="4">
    <source>
        <dbReference type="Proteomes" id="UP000316649"/>
    </source>
</evidence>
<evidence type="ECO:0000313" key="3">
    <source>
        <dbReference type="EMBL" id="TVO70982.1"/>
    </source>
</evidence>
<dbReference type="PANTHER" id="PTHR11851">
    <property type="entry name" value="METALLOPROTEASE"/>
    <property type="match status" value="1"/>
</dbReference>
<dbReference type="InterPro" id="IPR011249">
    <property type="entry name" value="Metalloenz_LuxS/M16"/>
</dbReference>
<evidence type="ECO:0000259" key="2">
    <source>
        <dbReference type="Pfam" id="PF05193"/>
    </source>
</evidence>
<reference evidence="3 4" key="1">
    <citation type="submission" date="2019-07" db="EMBL/GenBank/DDBJ databases">
        <title>The pathways for chlorine oxyanion respiration interact through the shared metabolite chlorate.</title>
        <authorList>
            <person name="Barnum T.P."/>
            <person name="Cheng Y."/>
            <person name="Hill K.A."/>
            <person name="Lucas L.N."/>
            <person name="Carlson H.K."/>
            <person name="Coates J.D."/>
        </authorList>
    </citation>
    <scope>NUCLEOTIDE SEQUENCE [LARGE SCALE GENOMIC DNA]</scope>
    <source>
        <strain evidence="3 4">BK-1</strain>
    </source>
</reference>
<dbReference type="InterPro" id="IPR050361">
    <property type="entry name" value="MPP/UQCRC_Complex"/>
</dbReference>
<dbReference type="Proteomes" id="UP000316649">
    <property type="component" value="Unassembled WGS sequence"/>
</dbReference>
<dbReference type="OrthoDB" id="9811314at2"/>
<keyword evidence="4" id="KW-1185">Reference proteome</keyword>
<gene>
    <name evidence="3" type="ORF">FHP88_16165</name>
</gene>
<feature type="domain" description="Peptidase M16 N-terminal" evidence="1">
    <location>
        <begin position="38"/>
        <end position="185"/>
    </location>
</feature>
<evidence type="ECO:0000259" key="1">
    <source>
        <dbReference type="Pfam" id="PF00675"/>
    </source>
</evidence>